<proteinExistence type="inferred from homology"/>
<evidence type="ECO:0000256" key="7">
    <source>
        <dbReference type="ARBA" id="ARBA00023170"/>
    </source>
</evidence>
<evidence type="ECO:0000256" key="6">
    <source>
        <dbReference type="ARBA" id="ARBA00023136"/>
    </source>
</evidence>
<dbReference type="SUPFAM" id="SSF53850">
    <property type="entry name" value="Periplasmic binding protein-like II"/>
    <property type="match status" value="1"/>
</dbReference>
<evidence type="ECO:0000256" key="3">
    <source>
        <dbReference type="ARBA" id="ARBA00022475"/>
    </source>
</evidence>
<dbReference type="Pfam" id="PF00060">
    <property type="entry name" value="Lig_chan"/>
    <property type="match status" value="1"/>
</dbReference>
<feature type="domain" description="Ionotropic glutamate receptor C-terminal" evidence="10">
    <location>
        <begin position="382"/>
        <end position="652"/>
    </location>
</feature>
<evidence type="ECO:0000256" key="8">
    <source>
        <dbReference type="ARBA" id="ARBA00023180"/>
    </source>
</evidence>
<evidence type="ECO:0000256" key="5">
    <source>
        <dbReference type="ARBA" id="ARBA00022989"/>
    </source>
</evidence>
<evidence type="ECO:0000256" key="9">
    <source>
        <dbReference type="SAM" id="Phobius"/>
    </source>
</evidence>
<comment type="caution">
    <text evidence="11">The sequence shown here is derived from an EMBL/GenBank/DDBJ whole genome shotgun (WGS) entry which is preliminary data.</text>
</comment>
<keyword evidence="5 9" id="KW-1133">Transmembrane helix</keyword>
<organism evidence="11 12">
    <name type="scientific">Diploptera punctata</name>
    <name type="common">Pacific beetle cockroach</name>
    <dbReference type="NCBI Taxonomy" id="6984"/>
    <lineage>
        <taxon>Eukaryota</taxon>
        <taxon>Metazoa</taxon>
        <taxon>Ecdysozoa</taxon>
        <taxon>Arthropoda</taxon>
        <taxon>Hexapoda</taxon>
        <taxon>Insecta</taxon>
        <taxon>Pterygota</taxon>
        <taxon>Neoptera</taxon>
        <taxon>Polyneoptera</taxon>
        <taxon>Dictyoptera</taxon>
        <taxon>Blattodea</taxon>
        <taxon>Blaberoidea</taxon>
        <taxon>Blaberidae</taxon>
        <taxon>Diplopterinae</taxon>
        <taxon>Diploptera</taxon>
    </lineage>
</organism>
<evidence type="ECO:0000256" key="4">
    <source>
        <dbReference type="ARBA" id="ARBA00022692"/>
    </source>
</evidence>
<evidence type="ECO:0000256" key="1">
    <source>
        <dbReference type="ARBA" id="ARBA00004651"/>
    </source>
</evidence>
<evidence type="ECO:0000259" key="10">
    <source>
        <dbReference type="Pfam" id="PF00060"/>
    </source>
</evidence>
<dbReference type="PANTHER" id="PTHR42643:SF24">
    <property type="entry name" value="IONOTROPIC RECEPTOR 60A"/>
    <property type="match status" value="1"/>
</dbReference>
<comment type="subcellular location">
    <subcellularLocation>
        <location evidence="1">Cell membrane</location>
        <topology evidence="1">Multi-pass membrane protein</topology>
    </subcellularLocation>
</comment>
<dbReference type="PANTHER" id="PTHR42643">
    <property type="entry name" value="IONOTROPIC RECEPTOR 20A-RELATED"/>
    <property type="match status" value="1"/>
</dbReference>
<dbReference type="InterPro" id="IPR052192">
    <property type="entry name" value="Insect_Ionotropic_Sensory_Rcpt"/>
</dbReference>
<evidence type="ECO:0000313" key="11">
    <source>
        <dbReference type="EMBL" id="KAJ9586856.1"/>
    </source>
</evidence>
<name>A0AAD8EE90_DIPPU</name>
<protein>
    <recommendedName>
        <fullName evidence="10">Ionotropic glutamate receptor C-terminal domain-containing protein</fullName>
    </recommendedName>
</protein>
<dbReference type="EMBL" id="JASPKZ010006830">
    <property type="protein sequence ID" value="KAJ9586856.1"/>
    <property type="molecule type" value="Genomic_DNA"/>
</dbReference>
<dbReference type="GO" id="GO:0015276">
    <property type="term" value="F:ligand-gated monoatomic ion channel activity"/>
    <property type="evidence" value="ECO:0007669"/>
    <property type="project" value="InterPro"/>
</dbReference>
<reference evidence="11" key="1">
    <citation type="journal article" date="2023" name="IScience">
        <title>Live-bearing cockroach genome reveals convergent evolutionary mechanisms linked to viviparity in insects and beyond.</title>
        <authorList>
            <person name="Fouks B."/>
            <person name="Harrison M.C."/>
            <person name="Mikhailova A.A."/>
            <person name="Marchal E."/>
            <person name="English S."/>
            <person name="Carruthers M."/>
            <person name="Jennings E.C."/>
            <person name="Chiamaka E.L."/>
            <person name="Frigard R.A."/>
            <person name="Pippel M."/>
            <person name="Attardo G.M."/>
            <person name="Benoit J.B."/>
            <person name="Bornberg-Bauer E."/>
            <person name="Tobe S.S."/>
        </authorList>
    </citation>
    <scope>NUCLEOTIDE SEQUENCE</scope>
    <source>
        <strain evidence="11">Stay&amp;Tobe</strain>
    </source>
</reference>
<dbReference type="InterPro" id="IPR001320">
    <property type="entry name" value="Iontro_rcpt_C"/>
</dbReference>
<feature type="transmembrane region" description="Helical" evidence="9">
    <location>
        <begin position="644"/>
        <end position="668"/>
    </location>
</feature>
<comment type="similarity">
    <text evidence="2">Belongs to the glutamate-gated ion channel (TC 1.A.10.1) family.</text>
</comment>
<gene>
    <name evidence="11" type="ORF">L9F63_019538</name>
</gene>
<feature type="transmembrane region" description="Helical" evidence="9">
    <location>
        <begin position="442"/>
        <end position="467"/>
    </location>
</feature>
<accession>A0AAD8EE90</accession>
<sequence>MYTRKVDRKILLILISCQTVTCILNFGNIINNLETFNQKTKISSKCLQKRTNILLKDSKETKSNRDKDLRLFAQDYQHSEVPAIVNLLNYLSIVYINYCGSVVLYDEFYGNKTDFLKMFLTTYPLSVMQGRSDSYNSLTGKSDKMCKQFILFLSDPMQANSIVGDQSFNTVVIVTQVSRLKVQEFLMSPASQRLVTLLVIRVRNIMDKDEDGHDITLYTHDLFVDGLGSSSLRVLTTWRCGELTRPGINLFPRKMIRGFSGHQFTVAAGNQPPGHYYDGNKRISLWDGLELRVLWLLGEMLNFHMDIQEPDDALFLPEAPNAIVKQVKAGLADIGVGGIYITPDRYNLLTFSSPHTQDCATFMTMTSTALPRYRAIMGPFHWTVWLTLTLTYLLAIFPISFSDSHSLMHLFKNPWQIENMFWYVRKSWTGSTKAATRMLIGWYWVFSIIISACYTGCIIAFVTLPVYPPHYDSCYEVVQERLQVGTLSSGGWQYWFNDSVDPMATQMFEKIEYLPDLESAMENITTSYYRNYAFLGSYNLLEYLMKINYTKRNEGKSYLYLGKDCFVSFGVSVVFPPEAPHSRVMGQMILRIIQSGLITKLKRDLEWDLQRTSSGKLLAAVGGSIYKSSKAMERKLTLEDVQGMFLLLGAGFGIAAFVLTIEFTAWLLKYIKDKCCNVTKPGDSAKNSQQRIFINEISLKRRIVSDFQKDKISSVPEDKPCSRSSPYVNRFPVSAEVTQSQVWALPDNRNYLREQDCFGDLVNHESAEYDTRSMQYFSDKESVNTSRAFTL</sequence>
<keyword evidence="12" id="KW-1185">Reference proteome</keyword>
<dbReference type="AlphaFoldDB" id="A0AAD8EE90"/>
<dbReference type="GO" id="GO:0050906">
    <property type="term" value="P:detection of stimulus involved in sensory perception"/>
    <property type="evidence" value="ECO:0007669"/>
    <property type="project" value="UniProtKB-ARBA"/>
</dbReference>
<keyword evidence="6 9" id="KW-0472">Membrane</keyword>
<evidence type="ECO:0000313" key="12">
    <source>
        <dbReference type="Proteomes" id="UP001233999"/>
    </source>
</evidence>
<dbReference type="Gene3D" id="3.40.190.10">
    <property type="entry name" value="Periplasmic binding protein-like II"/>
    <property type="match status" value="1"/>
</dbReference>
<reference evidence="11" key="2">
    <citation type="submission" date="2023-05" db="EMBL/GenBank/DDBJ databases">
        <authorList>
            <person name="Fouks B."/>
        </authorList>
    </citation>
    <scope>NUCLEOTIDE SEQUENCE</scope>
    <source>
        <strain evidence="11">Stay&amp;Tobe</strain>
        <tissue evidence="11">Testes</tissue>
    </source>
</reference>
<feature type="transmembrane region" description="Helical" evidence="9">
    <location>
        <begin position="382"/>
        <end position="401"/>
    </location>
</feature>
<keyword evidence="7" id="KW-0675">Receptor</keyword>
<keyword evidence="3" id="KW-1003">Cell membrane</keyword>
<keyword evidence="8" id="KW-0325">Glycoprotein</keyword>
<keyword evidence="4 9" id="KW-0812">Transmembrane</keyword>
<dbReference type="Proteomes" id="UP001233999">
    <property type="component" value="Unassembled WGS sequence"/>
</dbReference>
<evidence type="ECO:0000256" key="2">
    <source>
        <dbReference type="ARBA" id="ARBA00008685"/>
    </source>
</evidence>
<dbReference type="Gene3D" id="1.10.287.70">
    <property type="match status" value="1"/>
</dbReference>
<dbReference type="GO" id="GO:0005886">
    <property type="term" value="C:plasma membrane"/>
    <property type="evidence" value="ECO:0007669"/>
    <property type="project" value="UniProtKB-SubCell"/>
</dbReference>